<feature type="domain" description="NACHT" evidence="1">
    <location>
        <begin position="132"/>
        <end position="248"/>
    </location>
</feature>
<dbReference type="STRING" id="1249933.SAMN04489797_2929"/>
<dbReference type="Gene3D" id="3.40.50.300">
    <property type="entry name" value="P-loop containing nucleotide triphosphate hydrolases"/>
    <property type="match status" value="1"/>
</dbReference>
<dbReference type="AlphaFoldDB" id="A0A1H1WMN1"/>
<evidence type="ECO:0000313" key="3">
    <source>
        <dbReference type="Proteomes" id="UP000198963"/>
    </source>
</evidence>
<dbReference type="Pfam" id="PF22715">
    <property type="entry name" value="SNaCT9"/>
    <property type="match status" value="1"/>
</dbReference>
<reference evidence="2 3" key="1">
    <citation type="submission" date="2016-10" db="EMBL/GenBank/DDBJ databases">
        <authorList>
            <person name="Varghese N."/>
            <person name="Submissions S."/>
        </authorList>
    </citation>
    <scope>NUCLEOTIDE SEQUENCE [LARGE SCALE GENOMIC DNA]</scope>
    <source>
        <strain evidence="2 3">RHA_55</strain>
    </source>
</reference>
<organism evidence="2 3">
    <name type="scientific">Winogradskyella sediminis</name>
    <dbReference type="NCBI Taxonomy" id="1382466"/>
    <lineage>
        <taxon>Bacteria</taxon>
        <taxon>Pseudomonadati</taxon>
        <taxon>Bacteroidota</taxon>
        <taxon>Flavobacteriia</taxon>
        <taxon>Flavobacteriales</taxon>
        <taxon>Flavobacteriaceae</taxon>
        <taxon>Winogradskyella</taxon>
    </lineage>
</organism>
<dbReference type="InterPro" id="IPR055039">
    <property type="entry name" value="SNaCT9"/>
</dbReference>
<evidence type="ECO:0000259" key="1">
    <source>
        <dbReference type="PROSITE" id="PS50837"/>
    </source>
</evidence>
<evidence type="ECO:0000313" key="2">
    <source>
        <dbReference type="EMBL" id="SDS98272.1"/>
    </source>
</evidence>
<keyword evidence="3" id="KW-1185">Reference proteome</keyword>
<dbReference type="PROSITE" id="PS50837">
    <property type="entry name" value="NACHT"/>
    <property type="match status" value="1"/>
</dbReference>
<dbReference type="InterPro" id="IPR027417">
    <property type="entry name" value="P-loop_NTPase"/>
</dbReference>
<dbReference type="PANTHER" id="PTHR46844">
    <property type="entry name" value="SLR5058 PROTEIN"/>
    <property type="match status" value="1"/>
</dbReference>
<dbReference type="Proteomes" id="UP000198963">
    <property type="component" value="Chromosome I"/>
</dbReference>
<dbReference type="PANTHER" id="PTHR46844:SF1">
    <property type="entry name" value="SLR5058 PROTEIN"/>
    <property type="match status" value="1"/>
</dbReference>
<gene>
    <name evidence="2" type="ORF">SAMN04489797_2929</name>
</gene>
<dbReference type="InterPro" id="IPR007111">
    <property type="entry name" value="NACHT_NTPase"/>
</dbReference>
<sequence length="611" mass="72074">MTLNIENICYYLTNLRDMSNKSYDITSWQAFENKNMEIKDFTNLLETPVNLLLKSIGAELKQVAKNRILEYQASEFKRNYFTKTLLHRSEPIKLTDFYQPLHIANQKDYRKFSHKLKKISTEDISKLFKKSNYITLIGNAGSGKSTIVKYLFINAVQQGYKIPIKIELRYLNEYKHSFTDYIFNEIFLFHKLGFTTPIIERLLGGDSFVFFFDGYDEISSDKKEQVTQEIDKFVSRFPNNNFLITSRPYTNIDTLPLFSNYIVCDLDEKEIPAFVKKQISDNEEELSEKIIKAISKIDNRSYRTFLSNPLLLSMFILTFQSYSEIPKKRSDFYRQVFDTLYSVHDSVSKLSYVREKISGLPKDGFEDILRLFSFISFFEEKFIFQLEYLEQKLNIIKEKKKNLKFSNDNLIEDLQVAIGILNKEGLDYTFPHRSLQEYFAANYISNLSDQNKELIFKKIKTIIEKEYFYLINNHHFLALLGEQDYNSMMKLVAIPLLEDLFQNLETSKRLNLNDKYDTVCKTFLTAVELMQPELRKELIHKEFCENNRPNIILMGESRNKFEFPKDEKVISEKDVNSSIKIIRQNGQNWIEDIKKNIADQEKSDADIIDII</sequence>
<dbReference type="SUPFAM" id="SSF52540">
    <property type="entry name" value="P-loop containing nucleoside triphosphate hydrolases"/>
    <property type="match status" value="1"/>
</dbReference>
<accession>A0A1H1WMN1</accession>
<name>A0A1H1WMN1_9FLAO</name>
<protein>
    <submittedName>
        <fullName evidence="2">NACHT domain-containing protein</fullName>
    </submittedName>
</protein>
<proteinExistence type="predicted"/>
<dbReference type="Pfam" id="PF05729">
    <property type="entry name" value="NACHT"/>
    <property type="match status" value="1"/>
</dbReference>
<dbReference type="EMBL" id="LT629774">
    <property type="protein sequence ID" value="SDS98272.1"/>
    <property type="molecule type" value="Genomic_DNA"/>
</dbReference>